<dbReference type="Pfam" id="PF25752">
    <property type="entry name" value="DUF1619_N"/>
    <property type="match status" value="1"/>
</dbReference>
<dbReference type="InterPro" id="IPR057724">
    <property type="entry name" value="TCTN1-3_N"/>
</dbReference>
<dbReference type="GO" id="GO:0060271">
    <property type="term" value="P:cilium assembly"/>
    <property type="evidence" value="ECO:0007669"/>
    <property type="project" value="TreeGrafter"/>
</dbReference>
<dbReference type="InterPro" id="IPR040354">
    <property type="entry name" value="TCTN1-3"/>
</dbReference>
<sequence length="467" mass="52143">MDELARYPSSETHKVAALAVDEKSVRVLSSLPDSKSWEPLVGVEVQPVCDDHHVGREIMLIQVAVGVAGPWFADYQGPENAVHLLEAFTQKTHITDLKIRTLNEDSRPQCVIGLQEESVITDVGGSSFHTGPGASEVSLLNLPFSLRERFILVLPVVVRLQVLEQGVLLGLVTRLYQHLRLQLLMEKLTWASPSQISPVVQWKISLKMWCKTNQQLAKPVTHPGWQGEGEEKWGSYHLRPLNKRNRHCENSTCLVAFVFMVTKTLRRLHRYPSRPFGQIYTGSRFLCVVCDFPVHPINWSLATVKGSSPRERAYFHPAYSEVASSPCDLTENFCDVSCCSDQDCSKDQKSSFTCSIKKQNTDMGNITEEETLPVSFSGNPGYEVSRPLVVVMNNSLENDTSTVWKQGMVGIWSKGGICMIRPESLPESYSVHHTAVPFIIPSGVIDDFVVAIDVSFFVTVVEDGVRV</sequence>
<dbReference type="PANTHER" id="PTHR14611:SF2">
    <property type="entry name" value="TECTONIC"/>
    <property type="match status" value="1"/>
</dbReference>
<evidence type="ECO:0000313" key="2">
    <source>
        <dbReference type="EMBL" id="CAD7263542.1"/>
    </source>
</evidence>
<feature type="domain" description="Tectonic-1-3 N-terminal" evidence="1">
    <location>
        <begin position="319"/>
        <end position="357"/>
    </location>
</feature>
<name>A0A7R9B145_TIMSH</name>
<gene>
    <name evidence="2" type="ORF">TSIB3V08_LOCUS7617</name>
</gene>
<dbReference type="AlphaFoldDB" id="A0A7R9B145"/>
<reference evidence="2" key="1">
    <citation type="submission" date="2020-11" db="EMBL/GenBank/DDBJ databases">
        <authorList>
            <person name="Tran Van P."/>
        </authorList>
    </citation>
    <scope>NUCLEOTIDE SEQUENCE</scope>
</reference>
<dbReference type="PANTHER" id="PTHR14611">
    <property type="entry name" value="TECTONIC FAMILY MEMBER"/>
    <property type="match status" value="1"/>
</dbReference>
<dbReference type="EMBL" id="OC003643">
    <property type="protein sequence ID" value="CAD7263542.1"/>
    <property type="molecule type" value="Genomic_DNA"/>
</dbReference>
<evidence type="ECO:0000259" key="1">
    <source>
        <dbReference type="Pfam" id="PF25752"/>
    </source>
</evidence>
<organism evidence="2">
    <name type="scientific">Timema shepardi</name>
    <name type="common">Walking stick</name>
    <dbReference type="NCBI Taxonomy" id="629360"/>
    <lineage>
        <taxon>Eukaryota</taxon>
        <taxon>Metazoa</taxon>
        <taxon>Ecdysozoa</taxon>
        <taxon>Arthropoda</taxon>
        <taxon>Hexapoda</taxon>
        <taxon>Insecta</taxon>
        <taxon>Pterygota</taxon>
        <taxon>Neoptera</taxon>
        <taxon>Polyneoptera</taxon>
        <taxon>Phasmatodea</taxon>
        <taxon>Timematodea</taxon>
        <taxon>Timematoidea</taxon>
        <taxon>Timematidae</taxon>
        <taxon>Timema</taxon>
    </lineage>
</organism>
<accession>A0A7R9B145</accession>
<protein>
    <recommendedName>
        <fullName evidence="1">Tectonic-1-3 N-terminal domain-containing protein</fullName>
    </recommendedName>
</protein>
<proteinExistence type="predicted"/>